<proteinExistence type="predicted"/>
<organism evidence="1 2">
    <name type="scientific">Halomonas cupida</name>
    <dbReference type="NCBI Taxonomy" id="44933"/>
    <lineage>
        <taxon>Bacteria</taxon>
        <taxon>Pseudomonadati</taxon>
        <taxon>Pseudomonadota</taxon>
        <taxon>Gammaproteobacteria</taxon>
        <taxon>Oceanospirillales</taxon>
        <taxon>Halomonadaceae</taxon>
        <taxon>Halomonas</taxon>
    </lineage>
</organism>
<name>A0A1M7M0K1_9GAMM</name>
<dbReference type="Proteomes" id="UP000184123">
    <property type="component" value="Unassembled WGS sequence"/>
</dbReference>
<evidence type="ECO:0000313" key="2">
    <source>
        <dbReference type="Proteomes" id="UP000184123"/>
    </source>
</evidence>
<dbReference type="AlphaFoldDB" id="A0A1M7M0K1"/>
<gene>
    <name evidence="1" type="ORF">SAMN05660971_04026</name>
</gene>
<sequence>MHGSISAAWIDRNEHPGHDLDVAQPRRLFLSPHSVTLMLQETLPECLGERFARPFIHCFPMRALRA</sequence>
<dbReference type="EMBL" id="FRCA01000015">
    <property type="protein sequence ID" value="SHM84199.1"/>
    <property type="molecule type" value="Genomic_DNA"/>
</dbReference>
<evidence type="ECO:0000313" key="1">
    <source>
        <dbReference type="EMBL" id="SHM84199.1"/>
    </source>
</evidence>
<accession>A0A1M7M0K1</accession>
<protein>
    <submittedName>
        <fullName evidence="1">Uncharacterized protein</fullName>
    </submittedName>
</protein>
<reference evidence="1 2" key="1">
    <citation type="submission" date="2016-11" db="EMBL/GenBank/DDBJ databases">
        <authorList>
            <person name="Jaros S."/>
            <person name="Januszkiewicz K."/>
            <person name="Wedrychowicz H."/>
        </authorList>
    </citation>
    <scope>NUCLEOTIDE SEQUENCE [LARGE SCALE GENOMIC DNA]</scope>
    <source>
        <strain evidence="1 2">DSM 4740</strain>
    </source>
</reference>